<dbReference type="SUPFAM" id="SSF81296">
    <property type="entry name" value="E set domains"/>
    <property type="match status" value="1"/>
</dbReference>
<dbReference type="PANTHER" id="PTHR48098:SF3">
    <property type="entry name" value="IRON(III) ENTEROBACTIN ESTERASE"/>
    <property type="match status" value="1"/>
</dbReference>
<dbReference type="Gene3D" id="2.60.40.10">
    <property type="entry name" value="Immunoglobulins"/>
    <property type="match status" value="1"/>
</dbReference>
<dbReference type="AlphaFoldDB" id="A0A2S0KE53"/>
<protein>
    <submittedName>
        <fullName evidence="2">Uncharacterized protein</fullName>
    </submittedName>
</protein>
<dbReference type="InterPro" id="IPR013783">
    <property type="entry name" value="Ig-like_fold"/>
</dbReference>
<dbReference type="SUPFAM" id="SSF53474">
    <property type="entry name" value="alpha/beta-Hydrolases"/>
    <property type="match status" value="1"/>
</dbReference>
<evidence type="ECO:0000256" key="1">
    <source>
        <dbReference type="SAM" id="MobiDB-lite"/>
    </source>
</evidence>
<evidence type="ECO:0000313" key="2">
    <source>
        <dbReference type="EMBL" id="AVL99971.1"/>
    </source>
</evidence>
<name>A0A2S0KE53_9ACTN</name>
<dbReference type="OrthoDB" id="9775130at2"/>
<dbReference type="InterPro" id="IPR029058">
    <property type="entry name" value="AB_hydrolase_fold"/>
</dbReference>
<dbReference type="InterPro" id="IPR050583">
    <property type="entry name" value="Mycobacterial_A85_antigen"/>
</dbReference>
<sequence length="419" mass="45223">MGFGCRVVAGAAAVIRQPPSTLPTRVPALNPWGRQFGRTANLALIEPPPPQLTPALDDDPDDPSHQRVTLAYDGAPDAAGVFAWVNRITEGPRAADGQMRRDRSGRWSTEFRVPRGAMASYRFYVCADDDPAFVDGRVHFSRAVARGAVNDPANADSVASPFGSVLRTDGAPDLSRWRRTGRPAIALAAAGPLDADPDSGDPVRWRLTEPIGRDAPGPPRLVVLFDAGVWFDRCDLPGVLARSRLRRPVALLGIDAPAQPASRLRLLGANRDVLRAVAELLDRARRRLGWDRCPAVWAGQSLGGLSALAAAAWFPDAVDEVLAYSPSMWWRPGLTARPADFTGERSWIADELAAAGDDHGARAPVHVAVGDYEDLLVEPVEALADELAAAGLPVRSTRYAGGHDLPWWAHLLWRDLSEN</sequence>
<proteinExistence type="predicted"/>
<gene>
    <name evidence="2" type="ORF">C6V83_06505</name>
</gene>
<dbReference type="Proteomes" id="UP000239814">
    <property type="component" value="Chromosome"/>
</dbReference>
<keyword evidence="3" id="KW-1185">Reference proteome</keyword>
<dbReference type="KEGG" id="git:C6V83_06505"/>
<dbReference type="InterPro" id="IPR000801">
    <property type="entry name" value="Esterase-like"/>
</dbReference>
<dbReference type="InterPro" id="IPR014756">
    <property type="entry name" value="Ig_E-set"/>
</dbReference>
<reference evidence="2 3" key="1">
    <citation type="submission" date="2018-03" db="EMBL/GenBank/DDBJ databases">
        <title>Characteristics and genome of n-alkane degrading marine bacteria Gordonia iterans isolated from crude oil contaminated in Tae-an, South Korea.</title>
        <authorList>
            <person name="Lee S.-S."/>
            <person name="Kim H."/>
        </authorList>
    </citation>
    <scope>NUCLEOTIDE SEQUENCE [LARGE SCALE GENOMIC DNA]</scope>
    <source>
        <strain evidence="2 3">Co17</strain>
    </source>
</reference>
<dbReference type="Pfam" id="PF00756">
    <property type="entry name" value="Esterase"/>
    <property type="match status" value="1"/>
</dbReference>
<evidence type="ECO:0000313" key="3">
    <source>
        <dbReference type="Proteomes" id="UP000239814"/>
    </source>
</evidence>
<dbReference type="PANTHER" id="PTHR48098">
    <property type="entry name" value="ENTEROCHELIN ESTERASE-RELATED"/>
    <property type="match status" value="1"/>
</dbReference>
<accession>A0A2S0KE53</accession>
<dbReference type="EMBL" id="CP027433">
    <property type="protein sequence ID" value="AVL99971.1"/>
    <property type="molecule type" value="Genomic_DNA"/>
</dbReference>
<feature type="region of interest" description="Disordered" evidence="1">
    <location>
        <begin position="45"/>
        <end position="64"/>
    </location>
</feature>
<dbReference type="Gene3D" id="3.40.50.1820">
    <property type="entry name" value="alpha/beta hydrolase"/>
    <property type="match status" value="1"/>
</dbReference>
<dbReference type="GO" id="GO:0005975">
    <property type="term" value="P:carbohydrate metabolic process"/>
    <property type="evidence" value="ECO:0007669"/>
    <property type="project" value="UniProtKB-ARBA"/>
</dbReference>
<organism evidence="2 3">
    <name type="scientific">Gordonia iterans</name>
    <dbReference type="NCBI Taxonomy" id="1004901"/>
    <lineage>
        <taxon>Bacteria</taxon>
        <taxon>Bacillati</taxon>
        <taxon>Actinomycetota</taxon>
        <taxon>Actinomycetes</taxon>
        <taxon>Mycobacteriales</taxon>
        <taxon>Gordoniaceae</taxon>
        <taxon>Gordonia</taxon>
    </lineage>
</organism>